<evidence type="ECO:0000313" key="2">
    <source>
        <dbReference type="EMBL" id="CAE19580.1"/>
    </source>
</evidence>
<dbReference type="AlphaFoldDB" id="Q7V0X6"/>
<proteinExistence type="predicted"/>
<dbReference type="InterPro" id="IPR023614">
    <property type="entry name" value="Porin_dom_sf"/>
</dbReference>
<feature type="chain" id="PRO_5004292321" evidence="1">
    <location>
        <begin position="29"/>
        <end position="381"/>
    </location>
</feature>
<dbReference type="Proteomes" id="UP000001026">
    <property type="component" value="Chromosome"/>
</dbReference>
<dbReference type="STRING" id="59919.PMM1121"/>
<evidence type="ECO:0000313" key="3">
    <source>
        <dbReference type="Proteomes" id="UP000001026"/>
    </source>
</evidence>
<keyword evidence="1" id="KW-0732">Signal</keyword>
<dbReference type="eggNOG" id="COG3468">
    <property type="taxonomic scope" value="Bacteria"/>
</dbReference>
<accession>Q7V0X6</accession>
<evidence type="ECO:0000256" key="1">
    <source>
        <dbReference type="SAM" id="SignalP"/>
    </source>
</evidence>
<dbReference type="KEGG" id="pmm:PMM1121"/>
<dbReference type="Gene3D" id="2.40.160.10">
    <property type="entry name" value="Porin"/>
    <property type="match status" value="1"/>
</dbReference>
<dbReference type="EMBL" id="BX548174">
    <property type="protein sequence ID" value="CAE19580.1"/>
    <property type="molecule type" value="Genomic_DNA"/>
</dbReference>
<organism evidence="2 3">
    <name type="scientific">Prochlorococcus marinus subsp. pastoris (strain CCMP1986 / NIES-2087 / MED4)</name>
    <dbReference type="NCBI Taxonomy" id="59919"/>
    <lineage>
        <taxon>Bacteria</taxon>
        <taxon>Bacillati</taxon>
        <taxon>Cyanobacteriota</taxon>
        <taxon>Cyanophyceae</taxon>
        <taxon>Synechococcales</taxon>
        <taxon>Prochlorococcaceae</taxon>
        <taxon>Prochlorococcus</taxon>
    </lineage>
</organism>
<feature type="signal peptide" evidence="1">
    <location>
        <begin position="1"/>
        <end position="28"/>
    </location>
</feature>
<reference evidence="2 3" key="1">
    <citation type="journal article" date="2003" name="Nature">
        <title>Genome divergence in two Prochlorococcus ecotypes reflects oceanic niche differentiation.</title>
        <authorList>
            <person name="Rocap G."/>
            <person name="Larimer F.W."/>
            <person name="Lamerdin J.E."/>
            <person name="Malfatti S."/>
            <person name="Chain P."/>
            <person name="Ahlgren N.A."/>
            <person name="Arellano A."/>
            <person name="Coleman M."/>
            <person name="Hauser L."/>
            <person name="Hess W.R."/>
            <person name="Johnson Z.I."/>
            <person name="Land M.L."/>
            <person name="Lindell D."/>
            <person name="Post A.F."/>
            <person name="Regala W."/>
            <person name="Shah M."/>
            <person name="Shaw S.L."/>
            <person name="Steglich C."/>
            <person name="Sullivan M.B."/>
            <person name="Ting C.S."/>
            <person name="Tolonen A."/>
            <person name="Webb E.A."/>
            <person name="Zinser E.R."/>
            <person name="Chisholm S.W."/>
        </authorList>
    </citation>
    <scope>NUCLEOTIDE SEQUENCE [LARGE SCALE GENOMIC DNA]</scope>
    <source>
        <strain evidence="3">CCMP1986 / NIES-2087 / MED4</strain>
    </source>
</reference>
<dbReference type="SUPFAM" id="SSF56935">
    <property type="entry name" value="Porins"/>
    <property type="match status" value="1"/>
</dbReference>
<dbReference type="HOGENOM" id="CLU_018575_0_1_3"/>
<gene>
    <name evidence="2" type="primary">som</name>
    <name evidence="2" type="ordered locus">PMM1121</name>
</gene>
<sequence length="381" mass="38864">MRQFMKLFKSLLVAPATLGLLAPMTATANELNLKDVSGYSSSEEVRNISEFNPAEELAVTNSRVDGLEARLNNFEAGSFSETTTASFSVDAVLGAIDGNASATTGQGEETGFDFQFNIGLSTSFTGEDSLDIAIDNGSATASPIGAKMGFDTGTSLVVDGVTYSFPVGGATMVVGDATDVSATYTGACTYSAFTDTTLDDCGTGNSIGAGGKGVAASLGYAFDSGFSIAGGISSPTTEIVGDDADLYGLNVAYSTDSYGVAVGYAMDDGGTGAETTTWGLNGFYTFDLASLSVGYETSETGGTDSSGYFVGLSFPEVGPGSVNVGAATTGLFADSVTEYLIYEASYSYPVNDAMTITPGIFIEETAGDDLTGVAVKTSFSF</sequence>
<name>Q7V0X6_PROMP</name>
<protein>
    <submittedName>
        <fullName evidence="2">Possible porin</fullName>
    </submittedName>
</protein>